<feature type="domain" description="CdaR GGDEF-like" evidence="4">
    <location>
        <begin position="300"/>
        <end position="431"/>
    </location>
</feature>
<evidence type="ECO:0000259" key="3">
    <source>
        <dbReference type="Pfam" id="PF13556"/>
    </source>
</evidence>
<protein>
    <submittedName>
        <fullName evidence="5">Sugar diacid utilization regulator</fullName>
    </submittedName>
</protein>
<dbReference type="Pfam" id="PF07905">
    <property type="entry name" value="PucR"/>
    <property type="match status" value="1"/>
</dbReference>
<proteinExistence type="inferred from homology"/>
<dbReference type="Pfam" id="PF13556">
    <property type="entry name" value="HTH_30"/>
    <property type="match status" value="1"/>
</dbReference>
<gene>
    <name evidence="5" type="ORF">SAMN03080599_01030</name>
</gene>
<dbReference type="Pfam" id="PF17853">
    <property type="entry name" value="GGDEF_2"/>
    <property type="match status" value="1"/>
</dbReference>
<dbReference type="InterPro" id="IPR012914">
    <property type="entry name" value="PucR_dom"/>
</dbReference>
<dbReference type="EMBL" id="FMWL01000003">
    <property type="protein sequence ID" value="SCZ77959.1"/>
    <property type="molecule type" value="Genomic_DNA"/>
</dbReference>
<dbReference type="AlphaFoldDB" id="A0A1G5RXA1"/>
<dbReference type="Proteomes" id="UP000199208">
    <property type="component" value="Unassembled WGS sequence"/>
</dbReference>
<evidence type="ECO:0000313" key="5">
    <source>
        <dbReference type="EMBL" id="SCZ77959.1"/>
    </source>
</evidence>
<dbReference type="InterPro" id="IPR042070">
    <property type="entry name" value="PucR_C-HTH_sf"/>
</dbReference>
<feature type="domain" description="PucR C-terminal helix-turn-helix" evidence="3">
    <location>
        <begin position="485"/>
        <end position="542"/>
    </location>
</feature>
<reference evidence="5 6" key="1">
    <citation type="submission" date="2016-10" db="EMBL/GenBank/DDBJ databases">
        <authorList>
            <person name="de Groot N.N."/>
        </authorList>
    </citation>
    <scope>NUCLEOTIDE SEQUENCE [LARGE SCALE GENOMIC DNA]</scope>
    <source>
        <strain evidence="5 6">DSM 2784</strain>
    </source>
</reference>
<dbReference type="STRING" id="1120920.SAMN03080599_01030"/>
<dbReference type="InterPro" id="IPR051448">
    <property type="entry name" value="CdaR-like_regulators"/>
</dbReference>
<dbReference type="RefSeq" id="WP_092589810.1">
    <property type="nucleotide sequence ID" value="NZ_FMWL01000003.1"/>
</dbReference>
<name>A0A1G5RXA1_9FIRM</name>
<dbReference type="InterPro" id="IPR025736">
    <property type="entry name" value="PucR_C-HTH_dom"/>
</dbReference>
<accession>A0A1G5RXA1</accession>
<dbReference type="InterPro" id="IPR041522">
    <property type="entry name" value="CdaR_GGDEF"/>
</dbReference>
<dbReference type="Gene3D" id="1.10.10.2840">
    <property type="entry name" value="PucR C-terminal helix-turn-helix domain"/>
    <property type="match status" value="1"/>
</dbReference>
<feature type="domain" description="Purine catabolism PurC-like" evidence="2">
    <location>
        <begin position="13"/>
        <end position="127"/>
    </location>
</feature>
<comment type="similarity">
    <text evidence="1">Belongs to the CdaR family.</text>
</comment>
<dbReference type="PANTHER" id="PTHR33744:SF1">
    <property type="entry name" value="DNA-BINDING TRANSCRIPTIONAL ACTIVATOR ADER"/>
    <property type="match status" value="1"/>
</dbReference>
<evidence type="ECO:0000259" key="2">
    <source>
        <dbReference type="Pfam" id="PF07905"/>
    </source>
</evidence>
<evidence type="ECO:0000256" key="1">
    <source>
        <dbReference type="ARBA" id="ARBA00006754"/>
    </source>
</evidence>
<keyword evidence="6" id="KW-1185">Reference proteome</keyword>
<evidence type="ECO:0000259" key="4">
    <source>
        <dbReference type="Pfam" id="PF17853"/>
    </source>
</evidence>
<dbReference type="OrthoDB" id="212459at2"/>
<evidence type="ECO:0000313" key="6">
    <source>
        <dbReference type="Proteomes" id="UP000199208"/>
    </source>
</evidence>
<dbReference type="PANTHER" id="PTHR33744">
    <property type="entry name" value="CARBOHYDRATE DIACID REGULATOR"/>
    <property type="match status" value="1"/>
</dbReference>
<organism evidence="5 6">
    <name type="scientific">Acidaminobacter hydrogenoformans DSM 2784</name>
    <dbReference type="NCBI Taxonomy" id="1120920"/>
    <lineage>
        <taxon>Bacteria</taxon>
        <taxon>Bacillati</taxon>
        <taxon>Bacillota</taxon>
        <taxon>Clostridia</taxon>
        <taxon>Peptostreptococcales</taxon>
        <taxon>Acidaminobacteraceae</taxon>
        <taxon>Acidaminobacter</taxon>
    </lineage>
</organism>
<sequence length="552" mass="63288">MDITVSEALMIGKLKEGKLVAGETGLNNVIKSVSVIEVPSATSWYRGGELQLSALYSIGNDDEKLRQLLLDLSKHNCAGLVVCHFGVWLKKISYSNIELANDLGFPIITLPKHIAYIDIIMPLVDRILERKNRMLEYSLKVHDEMTKAVIDGMNLADLVELLSNLIKKPVLMIDPYDEYFMCENIKTFADDKIVCKIHDWIINNITNITKNKYGIFSDYESTDLSNTLINPIIVGESLYGFFVIFNSSDLGELDHIAIDHAKTAVTLASIKKIRMKEIRQRIESEFFDDLLNMTFKDTATISKRAKNFGLDITSITCVIVVEIDNTLLLDRSFTEEKWMELNSVAHNKIKKELFKENYNNIVISHGDKIVILLCKDDSKQGLIKRITTFSESIIKTVHSILKSDVIIGVGNEFDTIMGISNSFQNGLKACEIGRKIDNQSSIHFYKNIQLFDRLDEFIRNTDMELWINRKLDKLNESDVKNNTELVKTFRCLIENAQDTLKVSELLFVHKNTVLNRKRKIIEIMELNPFDNMYRIQFEIAFLLKKMSDTERL</sequence>